<evidence type="ECO:0000313" key="1">
    <source>
        <dbReference type="EMBL" id="BDE94963.1"/>
    </source>
</evidence>
<dbReference type="SUPFAM" id="SSF54171">
    <property type="entry name" value="DNA-binding domain"/>
    <property type="match status" value="1"/>
</dbReference>
<dbReference type="InterPro" id="IPR016177">
    <property type="entry name" value="DNA-bd_dom_sf"/>
</dbReference>
<keyword evidence="2" id="KW-1185">Reference proteome</keyword>
<proteinExistence type="predicted"/>
<organism evidence="1 2">
    <name type="scientific">Raoultibacter timonensis</name>
    <dbReference type="NCBI Taxonomy" id="1907662"/>
    <lineage>
        <taxon>Bacteria</taxon>
        <taxon>Bacillati</taxon>
        <taxon>Actinomycetota</taxon>
        <taxon>Coriobacteriia</taxon>
        <taxon>Eggerthellales</taxon>
        <taxon>Eggerthellaceae</taxon>
        <taxon>Raoultibacter</taxon>
    </lineage>
</organism>
<dbReference type="Gene3D" id="3.30.730.10">
    <property type="entry name" value="AP2/ERF domain"/>
    <property type="match status" value="1"/>
</dbReference>
<name>A0ABM7WFH5_9ACTN</name>
<dbReference type="EMBL" id="AP025564">
    <property type="protein sequence ID" value="BDE94963.1"/>
    <property type="molecule type" value="Genomic_DNA"/>
</dbReference>
<dbReference type="InterPro" id="IPR036955">
    <property type="entry name" value="AP2/ERF_dom_sf"/>
</dbReference>
<protein>
    <recommendedName>
        <fullName evidence="3">AP2 domain-containing protein</fullName>
    </recommendedName>
</protein>
<gene>
    <name evidence="1" type="ORF">CE91St30_02960</name>
</gene>
<reference evidence="1 2" key="1">
    <citation type="submission" date="2022-01" db="EMBL/GenBank/DDBJ databases">
        <title>Novel bile acid biosynthetic pathways are enriched in the microbiome of centenarians.</title>
        <authorList>
            <person name="Sato Y."/>
            <person name="Atarashi K."/>
            <person name="Plichta R.D."/>
            <person name="Arai Y."/>
            <person name="Sasajima S."/>
            <person name="Kearney M.S."/>
            <person name="Suda W."/>
            <person name="Takeshita K."/>
            <person name="Sasaki T."/>
            <person name="Okamoto S."/>
            <person name="Skelly N.A."/>
            <person name="Okamura Y."/>
            <person name="Vlamakis H."/>
            <person name="Li Y."/>
            <person name="Tanoue T."/>
            <person name="Takei H."/>
            <person name="Nittono H."/>
            <person name="Narushima S."/>
            <person name="Irie J."/>
            <person name="Itoh H."/>
            <person name="Moriya K."/>
            <person name="Sugiura Y."/>
            <person name="Suematsu M."/>
            <person name="Moritoki N."/>
            <person name="Shibata S."/>
            <person name="Littman R.D."/>
            <person name="Fischbach A.M."/>
            <person name="Uwamino Y."/>
            <person name="Inoue T."/>
            <person name="Honda A."/>
            <person name="Hattori M."/>
            <person name="Murai T."/>
            <person name="Xavier J.R."/>
            <person name="Hirose N."/>
            <person name="Honda K."/>
        </authorList>
    </citation>
    <scope>NUCLEOTIDE SEQUENCE [LARGE SCALE GENOMIC DNA]</scope>
    <source>
        <strain evidence="1 2">CE91-St30</strain>
    </source>
</reference>
<evidence type="ECO:0000313" key="2">
    <source>
        <dbReference type="Proteomes" id="UP001320544"/>
    </source>
</evidence>
<dbReference type="Proteomes" id="UP001320544">
    <property type="component" value="Chromosome"/>
</dbReference>
<sequence length="208" mass="22507">MKMTDLTDHRFEKLVARRPTDRRDSGSVVWHCECDCGGTAEVSARNLVSGHTTSCGCAKGRPISRGEPFGALRAVERVGTNAKGQAVWLCECECGGSAKATAAELRYGSVTSCGCGAEKKRRIAESAGIVEGTKLSMLTSRIPSSNKTGVKGVFKRGGRYVAQIKFKGKHRYLGTFGTLEDAAEARRQAEEELFAPILEKHGRKPLRD</sequence>
<accession>A0ABM7WFH5</accession>
<evidence type="ECO:0008006" key="3">
    <source>
        <dbReference type="Google" id="ProtNLM"/>
    </source>
</evidence>